<dbReference type="InterPro" id="IPR058524">
    <property type="entry name" value="DUF8211"/>
</dbReference>
<comment type="caution">
    <text evidence="2">The sequence shown here is derived from an EMBL/GenBank/DDBJ whole genome shotgun (WGS) entry which is preliminary data.</text>
</comment>
<accession>A0A8H3L820</accession>
<name>A0A8H3L820_9GLOM</name>
<evidence type="ECO:0000259" key="1">
    <source>
        <dbReference type="Pfam" id="PF26638"/>
    </source>
</evidence>
<organism evidence="2 3">
    <name type="scientific">Rhizophagus clarus</name>
    <dbReference type="NCBI Taxonomy" id="94130"/>
    <lineage>
        <taxon>Eukaryota</taxon>
        <taxon>Fungi</taxon>
        <taxon>Fungi incertae sedis</taxon>
        <taxon>Mucoromycota</taxon>
        <taxon>Glomeromycotina</taxon>
        <taxon>Glomeromycetes</taxon>
        <taxon>Glomerales</taxon>
        <taxon>Glomeraceae</taxon>
        <taxon>Rhizophagus</taxon>
    </lineage>
</organism>
<gene>
    <name evidence="2" type="ORF">RCL2_001069600</name>
</gene>
<evidence type="ECO:0000313" key="2">
    <source>
        <dbReference type="EMBL" id="GES83543.1"/>
    </source>
</evidence>
<dbReference type="Proteomes" id="UP000615446">
    <property type="component" value="Unassembled WGS sequence"/>
</dbReference>
<dbReference type="EMBL" id="BLAL01000071">
    <property type="protein sequence ID" value="GES83543.1"/>
    <property type="molecule type" value="Genomic_DNA"/>
</dbReference>
<dbReference type="OrthoDB" id="2440565at2759"/>
<proteinExistence type="predicted"/>
<dbReference type="Pfam" id="PF26638">
    <property type="entry name" value="DUF8211"/>
    <property type="match status" value="1"/>
</dbReference>
<protein>
    <recommendedName>
        <fullName evidence="1">DUF8211 domain-containing protein</fullName>
    </recommendedName>
</protein>
<evidence type="ECO:0000313" key="3">
    <source>
        <dbReference type="Proteomes" id="UP000615446"/>
    </source>
</evidence>
<feature type="domain" description="DUF8211" evidence="1">
    <location>
        <begin position="239"/>
        <end position="325"/>
    </location>
</feature>
<reference evidence="2" key="1">
    <citation type="submission" date="2019-10" db="EMBL/GenBank/DDBJ databases">
        <title>Conservation and host-specific expression of non-tandemly repeated heterogenous ribosome RNA gene in arbuscular mycorrhizal fungi.</title>
        <authorList>
            <person name="Maeda T."/>
            <person name="Kobayashi Y."/>
            <person name="Nakagawa T."/>
            <person name="Ezawa T."/>
            <person name="Yamaguchi K."/>
            <person name="Bino T."/>
            <person name="Nishimoto Y."/>
            <person name="Shigenobu S."/>
            <person name="Kawaguchi M."/>
        </authorList>
    </citation>
    <scope>NUCLEOTIDE SEQUENCE</scope>
    <source>
        <strain evidence="2">HR1</strain>
    </source>
</reference>
<dbReference type="AlphaFoldDB" id="A0A8H3L820"/>
<sequence length="368" mass="43361">MVVFSRPIFFPSQSFPVPIRTVHFHVTNINQCGVNTMYESQHSKSYFFNLDPLNHHEFDFYRNPTPFLHIIANDKKALLTESVYQSTSKYLNKKFKVSLLLTHFFKLQKVIPKRIQHKYFTFLRDSLYKRLSIIESQYNSTHTNNRNTRTFIRFTYKKYRFMLGIFIPCYHPCGFLSSSPDLKDYNNCCTLPTPIVYSRYNNFRHVGCGLHNKLVSKYSKPSNNSTTTPSAQRTAALAKIHQKWSSQSINQVYSTRKGLSYRTKISATSEGLVYPRYNFFYLKNYSSYQIIYRTRNVSNFTPRTLKKQAQRHQRSECRILNSYNSTVPDNPNQLMVPPETRKFRSPDKTEMVKLVSENWSIPKLPKLS</sequence>